<evidence type="ECO:0000256" key="2">
    <source>
        <dbReference type="ARBA" id="ARBA00022723"/>
    </source>
</evidence>
<organism evidence="6 7">
    <name type="scientific">Acetonema longum DSM 6540</name>
    <dbReference type="NCBI Taxonomy" id="1009370"/>
    <lineage>
        <taxon>Bacteria</taxon>
        <taxon>Bacillati</taxon>
        <taxon>Bacillota</taxon>
        <taxon>Negativicutes</taxon>
        <taxon>Acetonemataceae</taxon>
        <taxon>Acetonema</taxon>
    </lineage>
</organism>
<dbReference type="OrthoDB" id="5420460at2"/>
<accession>F7NPH9</accession>
<evidence type="ECO:0000259" key="5">
    <source>
        <dbReference type="SMART" id="SM00729"/>
    </source>
</evidence>
<dbReference type="InterPro" id="IPR006638">
    <property type="entry name" value="Elp3/MiaA/NifB-like_rSAM"/>
</dbReference>
<keyword evidence="2" id="KW-0479">Metal-binding</keyword>
<dbReference type="Gene3D" id="3.20.20.70">
    <property type="entry name" value="Aldolase class I"/>
    <property type="match status" value="1"/>
</dbReference>
<dbReference type="SUPFAM" id="SSF102114">
    <property type="entry name" value="Radical SAM enzymes"/>
    <property type="match status" value="1"/>
</dbReference>
<keyword evidence="7" id="KW-1185">Reference proteome</keyword>
<dbReference type="GO" id="GO:0003824">
    <property type="term" value="F:catalytic activity"/>
    <property type="evidence" value="ECO:0007669"/>
    <property type="project" value="InterPro"/>
</dbReference>
<dbReference type="GO" id="GO:0051536">
    <property type="term" value="F:iron-sulfur cluster binding"/>
    <property type="evidence" value="ECO:0007669"/>
    <property type="project" value="UniProtKB-KW"/>
</dbReference>
<protein>
    <submittedName>
        <fullName evidence="6">Putative radical SAM superfamily protein</fullName>
    </submittedName>
</protein>
<dbReference type="PANTHER" id="PTHR43288:SF2">
    <property type="entry name" value="RADICAL SAM CORE DOMAIN-CONTAINING PROTEIN"/>
    <property type="match status" value="1"/>
</dbReference>
<dbReference type="InterPro" id="IPR058240">
    <property type="entry name" value="rSAM_sf"/>
</dbReference>
<dbReference type="eggNOG" id="COG1856">
    <property type="taxonomic scope" value="Bacteria"/>
</dbReference>
<name>F7NPH9_9FIRM</name>
<gene>
    <name evidence="6" type="ORF">ALO_20122</name>
</gene>
<keyword evidence="4" id="KW-0411">Iron-sulfur</keyword>
<comment type="caution">
    <text evidence="6">The sequence shown here is derived from an EMBL/GenBank/DDBJ whole genome shotgun (WGS) entry which is preliminary data.</text>
</comment>
<sequence length="287" mass="30799">METLADLAAKGWKVRQKHFPPSLCLAYPSETQTISVTGKGCELNCAHCGGVYLKGMKPLEDIISQGGISAASCLISGGCTKAGNVPIAAYADQLAAMKGDSRFNLHVGLVDDPDIAAIARLADKVSFDFVGDDQTIHEVFGLNRTVADYVACYRKLRNCCKVIPHICIGLHGGEIRGEYRALELLQELGADNLTFIIFTPTKGTRYADCSPPDLEAAVRVLAAARQLFPAAPLHLGCMRPGGRYRQAADEWAVRVGMNTIVNPVPAAVRLAQELGLSIVKQQECCAL</sequence>
<dbReference type="InterPro" id="IPR013785">
    <property type="entry name" value="Aldolase_TIM"/>
</dbReference>
<dbReference type="EMBL" id="AFGF01000243">
    <property type="protein sequence ID" value="EGO62059.1"/>
    <property type="molecule type" value="Genomic_DNA"/>
</dbReference>
<evidence type="ECO:0000313" key="7">
    <source>
        <dbReference type="Proteomes" id="UP000003240"/>
    </source>
</evidence>
<reference evidence="6 7" key="1">
    <citation type="journal article" date="2011" name="EMBO J.">
        <title>Structural diversity of bacterial flagellar motors.</title>
        <authorList>
            <person name="Chen S."/>
            <person name="Beeby M."/>
            <person name="Murphy G.E."/>
            <person name="Leadbetter J.R."/>
            <person name="Hendrixson D.R."/>
            <person name="Briegel A."/>
            <person name="Li Z."/>
            <person name="Shi J."/>
            <person name="Tocheva E.I."/>
            <person name="Muller A."/>
            <person name="Dobro M.J."/>
            <person name="Jensen G.J."/>
        </authorList>
    </citation>
    <scope>NUCLEOTIDE SEQUENCE [LARGE SCALE GENOMIC DNA]</scope>
    <source>
        <strain evidence="6 7">DSM 6540</strain>
    </source>
</reference>
<evidence type="ECO:0000313" key="6">
    <source>
        <dbReference type="EMBL" id="EGO62059.1"/>
    </source>
</evidence>
<dbReference type="SMART" id="SM00729">
    <property type="entry name" value="Elp3"/>
    <property type="match status" value="1"/>
</dbReference>
<evidence type="ECO:0000256" key="4">
    <source>
        <dbReference type="ARBA" id="ARBA00023014"/>
    </source>
</evidence>
<dbReference type="InterPro" id="IPR007197">
    <property type="entry name" value="rSAM"/>
</dbReference>
<dbReference type="SFLD" id="SFLDG01113">
    <property type="entry name" value="Uncharacterised_Radical_SAM_Su"/>
    <property type="match status" value="1"/>
</dbReference>
<feature type="domain" description="Elp3/MiaA/NifB-like radical SAM core" evidence="5">
    <location>
        <begin position="31"/>
        <end position="223"/>
    </location>
</feature>
<proteinExistence type="predicted"/>
<dbReference type="RefSeq" id="WP_004099290.1">
    <property type="nucleotide sequence ID" value="NZ_AFGF01000243.1"/>
</dbReference>
<keyword evidence="1" id="KW-0949">S-adenosyl-L-methionine</keyword>
<dbReference type="PANTHER" id="PTHR43288">
    <property type="entry name" value="BIOTIN SYNTHASE-RELATED PROTEIN, RADICAL SAM SUPERFAMILY"/>
    <property type="match status" value="1"/>
</dbReference>
<dbReference type="Proteomes" id="UP000003240">
    <property type="component" value="Unassembled WGS sequence"/>
</dbReference>
<evidence type="ECO:0000256" key="3">
    <source>
        <dbReference type="ARBA" id="ARBA00023004"/>
    </source>
</evidence>
<keyword evidence="3" id="KW-0408">Iron</keyword>
<dbReference type="SFLD" id="SFLDS00029">
    <property type="entry name" value="Radical_SAM"/>
    <property type="match status" value="1"/>
</dbReference>
<dbReference type="STRING" id="1009370.ALO_20122"/>
<dbReference type="AlphaFoldDB" id="F7NPH9"/>
<evidence type="ECO:0000256" key="1">
    <source>
        <dbReference type="ARBA" id="ARBA00022691"/>
    </source>
</evidence>
<dbReference type="GO" id="GO:0046872">
    <property type="term" value="F:metal ion binding"/>
    <property type="evidence" value="ECO:0007669"/>
    <property type="project" value="UniProtKB-KW"/>
</dbReference>